<organism evidence="4 5">
    <name type="scientific">Methylomonas methanica</name>
    <dbReference type="NCBI Taxonomy" id="421"/>
    <lineage>
        <taxon>Bacteria</taxon>
        <taxon>Pseudomonadati</taxon>
        <taxon>Pseudomonadota</taxon>
        <taxon>Gammaproteobacteria</taxon>
        <taxon>Methylococcales</taxon>
        <taxon>Methylococcaceae</taxon>
        <taxon>Methylomonas</taxon>
    </lineage>
</organism>
<feature type="domain" description="M23ase beta-sheet core" evidence="2">
    <location>
        <begin position="177"/>
        <end position="276"/>
    </location>
</feature>
<dbReference type="OrthoDB" id="9805070at2"/>
<evidence type="ECO:0000259" key="3">
    <source>
        <dbReference type="Pfam" id="PF13511"/>
    </source>
</evidence>
<feature type="domain" description="DUF4124" evidence="3">
    <location>
        <begin position="10"/>
        <end position="55"/>
    </location>
</feature>
<accession>A0A177MCU4</accession>
<gene>
    <name evidence="4" type="ORF">A1332_02475</name>
</gene>
<feature type="signal peptide" evidence="1">
    <location>
        <begin position="1"/>
        <end position="20"/>
    </location>
</feature>
<sequence length="313" mass="33931">MFARGILAILLLLASSSGVAKKLYKYQDAEGNWYFTDQAPASNQPVEVRQLKAASPKRVWLEKTADGLQPSFFALNAYPGPIELAVDWRERENVSANPDLPRRFVVESGQSGSLFSLIPNERAGSYSVNLQYSYVVGRPLSGYVSQTLYKPPLPTGAQFQITQAFNGPYSHHDQQNRYAVDIMMPVDTPIYAARAGVVLEVENDYTGNGTSQAYAGKANSIRILHEDGSMAVYAHLALEKAQVNPGVRVATGQLIGYSGNTGLTTGPHLHFAVQINRGMELISVPFQFADAEGLAVEPQLGLWLSGAAPAIGN</sequence>
<dbReference type="InterPro" id="IPR011055">
    <property type="entry name" value="Dup_hybrid_motif"/>
</dbReference>
<comment type="caution">
    <text evidence="4">The sequence shown here is derived from an EMBL/GenBank/DDBJ whole genome shotgun (WGS) entry which is preliminary data.</text>
</comment>
<evidence type="ECO:0000313" key="4">
    <source>
        <dbReference type="EMBL" id="OAI02780.1"/>
    </source>
</evidence>
<dbReference type="RefSeq" id="WP_064009179.1">
    <property type="nucleotide sequence ID" value="NZ_LUUG01000082.1"/>
</dbReference>
<dbReference type="PANTHER" id="PTHR21666">
    <property type="entry name" value="PEPTIDASE-RELATED"/>
    <property type="match status" value="1"/>
</dbReference>
<reference evidence="4 5" key="1">
    <citation type="submission" date="2016-03" db="EMBL/GenBank/DDBJ databases">
        <authorList>
            <person name="Ploux O."/>
        </authorList>
    </citation>
    <scope>NUCLEOTIDE SEQUENCE [LARGE SCALE GENOMIC DNA]</scope>
    <source>
        <strain evidence="4 5">R-45363</strain>
    </source>
</reference>
<evidence type="ECO:0000259" key="2">
    <source>
        <dbReference type="Pfam" id="PF01551"/>
    </source>
</evidence>
<dbReference type="GO" id="GO:0004222">
    <property type="term" value="F:metalloendopeptidase activity"/>
    <property type="evidence" value="ECO:0007669"/>
    <property type="project" value="TreeGrafter"/>
</dbReference>
<dbReference type="AlphaFoldDB" id="A0A177MCU4"/>
<dbReference type="SUPFAM" id="SSF51261">
    <property type="entry name" value="Duplicated hybrid motif"/>
    <property type="match status" value="1"/>
</dbReference>
<dbReference type="EMBL" id="LUUG01000082">
    <property type="protein sequence ID" value="OAI02780.1"/>
    <property type="molecule type" value="Genomic_DNA"/>
</dbReference>
<proteinExistence type="predicted"/>
<dbReference type="InterPro" id="IPR025392">
    <property type="entry name" value="DUF4124"/>
</dbReference>
<dbReference type="InterPro" id="IPR016047">
    <property type="entry name" value="M23ase_b-sheet_dom"/>
</dbReference>
<evidence type="ECO:0000313" key="5">
    <source>
        <dbReference type="Proteomes" id="UP000078090"/>
    </source>
</evidence>
<dbReference type="Pfam" id="PF13511">
    <property type="entry name" value="DUF4124"/>
    <property type="match status" value="1"/>
</dbReference>
<evidence type="ECO:0000256" key="1">
    <source>
        <dbReference type="SAM" id="SignalP"/>
    </source>
</evidence>
<name>A0A177MCU4_METMH</name>
<protein>
    <submittedName>
        <fullName evidence="4">Peptidase M23</fullName>
    </submittedName>
</protein>
<dbReference type="Gene3D" id="2.70.70.10">
    <property type="entry name" value="Glucose Permease (Domain IIA)"/>
    <property type="match status" value="1"/>
</dbReference>
<dbReference type="Proteomes" id="UP000078090">
    <property type="component" value="Unassembled WGS sequence"/>
</dbReference>
<dbReference type="PANTHER" id="PTHR21666:SF294">
    <property type="entry name" value="PEPTIDASE M23"/>
    <property type="match status" value="1"/>
</dbReference>
<keyword evidence="1" id="KW-0732">Signal</keyword>
<dbReference type="InterPro" id="IPR050570">
    <property type="entry name" value="Cell_wall_metabolism_enzyme"/>
</dbReference>
<feature type="chain" id="PRO_5008067900" evidence="1">
    <location>
        <begin position="21"/>
        <end position="313"/>
    </location>
</feature>
<dbReference type="CDD" id="cd12797">
    <property type="entry name" value="M23_peptidase"/>
    <property type="match status" value="1"/>
</dbReference>
<dbReference type="Pfam" id="PF01551">
    <property type="entry name" value="Peptidase_M23"/>
    <property type="match status" value="1"/>
</dbReference>